<comment type="caution">
    <text evidence="7">The sequence shown here is derived from an EMBL/GenBank/DDBJ whole genome shotgun (WGS) entry which is preliminary data.</text>
</comment>
<keyword evidence="3" id="KW-0539">Nucleus</keyword>
<dbReference type="SMART" id="SM00386">
    <property type="entry name" value="HAT"/>
    <property type="match status" value="13"/>
</dbReference>
<proteinExistence type="predicted"/>
<organism evidence="7 8">
    <name type="scientific">Cyclotella cryptica</name>
    <dbReference type="NCBI Taxonomy" id="29204"/>
    <lineage>
        <taxon>Eukaryota</taxon>
        <taxon>Sar</taxon>
        <taxon>Stramenopiles</taxon>
        <taxon>Ochrophyta</taxon>
        <taxon>Bacillariophyta</taxon>
        <taxon>Coscinodiscophyceae</taxon>
        <taxon>Thalassiosirophycidae</taxon>
        <taxon>Stephanodiscales</taxon>
        <taxon>Stephanodiscaceae</taxon>
        <taxon>Cyclotella</taxon>
    </lineage>
</organism>
<evidence type="ECO:0000256" key="1">
    <source>
        <dbReference type="ARBA" id="ARBA00004123"/>
    </source>
</evidence>
<accession>A0ABD3PSU6</accession>
<evidence type="ECO:0000256" key="5">
    <source>
        <dbReference type="SAM" id="MobiDB-lite"/>
    </source>
</evidence>
<dbReference type="PROSITE" id="PS50005">
    <property type="entry name" value="TPR"/>
    <property type="match status" value="2"/>
</dbReference>
<dbReference type="Gene3D" id="1.25.40.10">
    <property type="entry name" value="Tetratricopeptide repeat domain"/>
    <property type="match status" value="4"/>
</dbReference>
<reference evidence="7 8" key="1">
    <citation type="journal article" date="2020" name="G3 (Bethesda)">
        <title>Improved Reference Genome for Cyclotella cryptica CCMP332, a Model for Cell Wall Morphogenesis, Salinity Adaptation, and Lipid Production in Diatoms (Bacillariophyta).</title>
        <authorList>
            <person name="Roberts W.R."/>
            <person name="Downey K.M."/>
            <person name="Ruck E.C."/>
            <person name="Traller J.C."/>
            <person name="Alverson A.J."/>
        </authorList>
    </citation>
    <scope>NUCLEOTIDE SEQUENCE [LARGE SCALE GENOMIC DNA]</scope>
    <source>
        <strain evidence="7 8">CCMP332</strain>
    </source>
</reference>
<feature type="compositionally biased region" description="Polar residues" evidence="5">
    <location>
        <begin position="95"/>
        <end position="106"/>
    </location>
</feature>
<dbReference type="EMBL" id="JABMIG020000143">
    <property type="protein sequence ID" value="KAL3789270.1"/>
    <property type="molecule type" value="Genomic_DNA"/>
</dbReference>
<dbReference type="Proteomes" id="UP001516023">
    <property type="component" value="Unassembled WGS sequence"/>
</dbReference>
<evidence type="ECO:0000313" key="8">
    <source>
        <dbReference type="Proteomes" id="UP001516023"/>
    </source>
</evidence>
<keyword evidence="4" id="KW-0802">TPR repeat</keyword>
<dbReference type="GO" id="GO:0005634">
    <property type="term" value="C:nucleus"/>
    <property type="evidence" value="ECO:0007669"/>
    <property type="project" value="UniProtKB-SubCell"/>
</dbReference>
<dbReference type="SMART" id="SM00028">
    <property type="entry name" value="TPR"/>
    <property type="match status" value="9"/>
</dbReference>
<evidence type="ECO:0000313" key="7">
    <source>
        <dbReference type="EMBL" id="KAL3789270.1"/>
    </source>
</evidence>
<dbReference type="AlphaFoldDB" id="A0ABD3PSU6"/>
<sequence>MEKCNDKIRSGVKKMTARRAVVVMFGMLYLSTQTCSSFSSHHAKGTPPFQSFVFSNRIDSKRPVSTYNQISIASRPYPPRDASSSSLASTSSDSMQTTTVGKSNPVRSKPMISSEVQPQLIPQKEKQHTKRKFDQQKRGGQHHKHRNSTNARNNKPPVRHRCSKIQNNKRRVRFLYSKARDLERQGLWAQSCETLNYIVTELDCTDSHSYLAWGKLQSRRERGGLITKMGTDASTTDDAVNTTITVDAQESNARKIFEMGTKNCPRSIHLWHAWAMHEQSLGNIEKARELLDKALELDKWNGYVCHSYGLLEMQCGDWKRARHLWQQGLTSNPSAALICSLGNLYTTLGHPESARELYSTYLTQLPSGREKVEVYLVASSLEETVFHDLEKASDLLKVALSDKTVKDSRAYMALCRLGSTGGKVDDAVVKKRLKDICTKQLETYSVDGDNGVALFPVKDGRLFNAWAKLESKSGSLFEAKAILKKGMKLYPKDHTLFQAAGNIEERLGNFTVARDLYSASLHIEPSAPTLIAYAMLELQSPVDGQTANITMARRLFQEALSLDLKHGPTYNAFANLERRLGNIDNAKQLYQDGIRANCTDPSSVYHGLAKLHLSLGEVEEARNVLQRGLGLFKTNDNSIFVKRNENVAFLAHTLAMIELNCNNNAKVAKQILNQGLWHCRSSSPLLLGVALCESRLGNEQNARQMFEQAIKADESHAQAWQAFGVMEMRAGNYRSAKTLFECGLKNSPTHGALWQAYATLESRIGNVANARLLFAAGIQKCPKHVPLYQAWASLEMRDGDIITAKRLIGEALTRDKRNGSGWLVAAKIEEKMKNHGLVGLILRRGIECAPLDTDLYGALAEHEISRGRINSAREILEKAIEINPMHAPLYHSLAELEARVFNIEGLARLNKRAAELFQTDATLSPPPTKAMQAWGKKIKQGRMAKIPDGIAALAEKIGFDSENDCMIGGLSIGDIDPETLIDSIGLSGDGDELILQEN</sequence>
<feature type="repeat" description="TPR" evidence="4">
    <location>
        <begin position="853"/>
        <end position="886"/>
    </location>
</feature>
<evidence type="ECO:0000256" key="4">
    <source>
        <dbReference type="PROSITE-ProRule" id="PRU00339"/>
    </source>
</evidence>
<evidence type="ECO:0000256" key="3">
    <source>
        <dbReference type="ARBA" id="ARBA00023242"/>
    </source>
</evidence>
<dbReference type="Pfam" id="PF13432">
    <property type="entry name" value="TPR_16"/>
    <property type="match status" value="1"/>
</dbReference>
<dbReference type="InterPro" id="IPR011990">
    <property type="entry name" value="TPR-like_helical_dom_sf"/>
</dbReference>
<protein>
    <recommendedName>
        <fullName evidence="6">Suppressor of forked domain-containing protein</fullName>
    </recommendedName>
</protein>
<evidence type="ECO:0000259" key="6">
    <source>
        <dbReference type="Pfam" id="PF05843"/>
    </source>
</evidence>
<dbReference type="PANTHER" id="PTHR44917">
    <property type="entry name" value="PROTEIN HIGH CHLOROPHYLL FLUORESCENT 107"/>
    <property type="match status" value="1"/>
</dbReference>
<dbReference type="PANTHER" id="PTHR44917:SF1">
    <property type="entry name" value="PROTEIN HIGH CHLOROPHYLL FLUORESCENT 107"/>
    <property type="match status" value="1"/>
</dbReference>
<feature type="domain" description="Suppressor of forked" evidence="6">
    <location>
        <begin position="697"/>
        <end position="805"/>
    </location>
</feature>
<gene>
    <name evidence="7" type="ORF">HJC23_000336</name>
</gene>
<feature type="repeat" description="TPR" evidence="4">
    <location>
        <begin position="717"/>
        <end position="750"/>
    </location>
</feature>
<feature type="region of interest" description="Disordered" evidence="5">
    <location>
        <begin position="70"/>
        <end position="160"/>
    </location>
</feature>
<dbReference type="InterPro" id="IPR003107">
    <property type="entry name" value="HAT"/>
</dbReference>
<dbReference type="SUPFAM" id="SSF48452">
    <property type="entry name" value="TPR-like"/>
    <property type="match status" value="3"/>
</dbReference>
<dbReference type="InterPro" id="IPR019734">
    <property type="entry name" value="TPR_rpt"/>
</dbReference>
<keyword evidence="2" id="KW-0677">Repeat</keyword>
<comment type="subcellular location">
    <subcellularLocation>
        <location evidence="1">Nucleus</location>
    </subcellularLocation>
</comment>
<dbReference type="Pfam" id="PF05843">
    <property type="entry name" value="Suf"/>
    <property type="match status" value="1"/>
</dbReference>
<dbReference type="InterPro" id="IPR044624">
    <property type="entry name" value="Mbb1-like"/>
</dbReference>
<name>A0ABD3PSU6_9STRA</name>
<feature type="compositionally biased region" description="Low complexity" evidence="5">
    <location>
        <begin position="81"/>
        <end position="94"/>
    </location>
</feature>
<evidence type="ECO:0000256" key="2">
    <source>
        <dbReference type="ARBA" id="ARBA00022737"/>
    </source>
</evidence>
<dbReference type="InterPro" id="IPR008847">
    <property type="entry name" value="Suf"/>
</dbReference>
<keyword evidence="8" id="KW-1185">Reference proteome</keyword>